<dbReference type="SUPFAM" id="SSF51445">
    <property type="entry name" value="(Trans)glycosidases"/>
    <property type="match status" value="1"/>
</dbReference>
<proteinExistence type="inferred from homology"/>
<dbReference type="InterPro" id="IPR001360">
    <property type="entry name" value="Glyco_hydro_1"/>
</dbReference>
<evidence type="ECO:0000256" key="2">
    <source>
        <dbReference type="RuleBase" id="RU003690"/>
    </source>
</evidence>
<comment type="caution">
    <text evidence="3">The sequence shown here is derived from an EMBL/GenBank/DDBJ whole genome shotgun (WGS) entry which is preliminary data.</text>
</comment>
<sequence>MEGLRQAHLATKQNLSDAATNDVSSSMKATIIYHQMRRERWRLEADVIMKTTASTEISRKKQHLHMMEPEEIESVTATFLLCRPGKTLWKCTNEGVMQRWGKAAICPATMATTLDGVYAFHNVTPTDSVVAMNDLAELEDGYGAWLSSQIQKNDDFFVFSTEKILRIMQRYASRHLAKKFLDPIVLGAYPPEMSEILGSRLPTFSSNDKLKLKSSLDFIGINHYTSLYAKDCQYSLCNNLSHFQSNGYVLTVGYRDSVPIGQPTAITDIYVTPHSLENIVLQVMERFNNPPMIITENGYGRRSNNSQSSKDFLNDEDRIGFLTSYLTSLYNAIRKGADVRGYYIWSILYNFEWVYGYTVRFDLYYVDRNTMQRTPKLSAKCKHPGEVTGRLALSNRSCCGLDCETAQSA</sequence>
<evidence type="ECO:0000256" key="1">
    <source>
        <dbReference type="ARBA" id="ARBA00010838"/>
    </source>
</evidence>
<comment type="similarity">
    <text evidence="1 2">Belongs to the glycosyl hydrolase 1 family.</text>
</comment>
<protein>
    <submittedName>
        <fullName evidence="3">Beta-glucosidase 18</fullName>
    </submittedName>
</protein>
<dbReference type="Proteomes" id="UP001412067">
    <property type="component" value="Unassembled WGS sequence"/>
</dbReference>
<keyword evidence="4" id="KW-1185">Reference proteome</keyword>
<dbReference type="Pfam" id="PF00232">
    <property type="entry name" value="Glyco_hydro_1"/>
    <property type="match status" value="1"/>
</dbReference>
<gene>
    <name evidence="3" type="primary">BGLU18</name>
    <name evidence="3" type="ORF">KSP40_PGU006690</name>
</gene>
<reference evidence="3 4" key="1">
    <citation type="journal article" date="2022" name="Nat. Plants">
        <title>Genomes of leafy and leafless Platanthera orchids illuminate the evolution of mycoheterotrophy.</title>
        <authorList>
            <person name="Li M.H."/>
            <person name="Liu K.W."/>
            <person name="Li Z."/>
            <person name="Lu H.C."/>
            <person name="Ye Q.L."/>
            <person name="Zhang D."/>
            <person name="Wang J.Y."/>
            <person name="Li Y.F."/>
            <person name="Zhong Z.M."/>
            <person name="Liu X."/>
            <person name="Yu X."/>
            <person name="Liu D.K."/>
            <person name="Tu X.D."/>
            <person name="Liu B."/>
            <person name="Hao Y."/>
            <person name="Liao X.Y."/>
            <person name="Jiang Y.T."/>
            <person name="Sun W.H."/>
            <person name="Chen J."/>
            <person name="Chen Y.Q."/>
            <person name="Ai Y."/>
            <person name="Zhai J.W."/>
            <person name="Wu S.S."/>
            <person name="Zhou Z."/>
            <person name="Hsiao Y.Y."/>
            <person name="Wu W.L."/>
            <person name="Chen Y.Y."/>
            <person name="Lin Y.F."/>
            <person name="Hsu J.L."/>
            <person name="Li C.Y."/>
            <person name="Wang Z.W."/>
            <person name="Zhao X."/>
            <person name="Zhong W.Y."/>
            <person name="Ma X.K."/>
            <person name="Ma L."/>
            <person name="Huang J."/>
            <person name="Chen G.Z."/>
            <person name="Huang M.Z."/>
            <person name="Huang L."/>
            <person name="Peng D.H."/>
            <person name="Luo Y.B."/>
            <person name="Zou S.Q."/>
            <person name="Chen S.P."/>
            <person name="Lan S."/>
            <person name="Tsai W.C."/>
            <person name="Van de Peer Y."/>
            <person name="Liu Z.J."/>
        </authorList>
    </citation>
    <scope>NUCLEOTIDE SEQUENCE [LARGE SCALE GENOMIC DNA]</scope>
    <source>
        <strain evidence="3">Lor288</strain>
    </source>
</reference>
<dbReference type="EMBL" id="JBBWWR010000003">
    <property type="protein sequence ID" value="KAK8968999.1"/>
    <property type="molecule type" value="Genomic_DNA"/>
</dbReference>
<evidence type="ECO:0000313" key="4">
    <source>
        <dbReference type="Proteomes" id="UP001412067"/>
    </source>
</evidence>
<dbReference type="PANTHER" id="PTHR10353:SF236">
    <property type="entry name" value="BETA-GLUCOSIDASE 18"/>
    <property type="match status" value="1"/>
</dbReference>
<dbReference type="Gene3D" id="3.20.20.80">
    <property type="entry name" value="Glycosidases"/>
    <property type="match status" value="1"/>
</dbReference>
<dbReference type="PRINTS" id="PR00131">
    <property type="entry name" value="GLHYDRLASE1"/>
</dbReference>
<name>A0ABR2MXP9_9ASPA</name>
<dbReference type="InterPro" id="IPR017853">
    <property type="entry name" value="GH"/>
</dbReference>
<dbReference type="PANTHER" id="PTHR10353">
    <property type="entry name" value="GLYCOSYL HYDROLASE"/>
    <property type="match status" value="1"/>
</dbReference>
<accession>A0ABR2MXP9</accession>
<evidence type="ECO:0000313" key="3">
    <source>
        <dbReference type="EMBL" id="KAK8968999.1"/>
    </source>
</evidence>
<organism evidence="3 4">
    <name type="scientific">Platanthera guangdongensis</name>
    <dbReference type="NCBI Taxonomy" id="2320717"/>
    <lineage>
        <taxon>Eukaryota</taxon>
        <taxon>Viridiplantae</taxon>
        <taxon>Streptophyta</taxon>
        <taxon>Embryophyta</taxon>
        <taxon>Tracheophyta</taxon>
        <taxon>Spermatophyta</taxon>
        <taxon>Magnoliopsida</taxon>
        <taxon>Liliopsida</taxon>
        <taxon>Asparagales</taxon>
        <taxon>Orchidaceae</taxon>
        <taxon>Orchidoideae</taxon>
        <taxon>Orchideae</taxon>
        <taxon>Orchidinae</taxon>
        <taxon>Platanthera</taxon>
    </lineage>
</organism>